<feature type="domain" description="Stress-response A/B barrel" evidence="1">
    <location>
        <begin position="48"/>
        <end position="144"/>
    </location>
</feature>
<dbReference type="Pfam" id="PF07876">
    <property type="entry name" value="Dabb"/>
    <property type="match status" value="1"/>
</dbReference>
<dbReference type="AlphaFoldDB" id="A0A5M3XGC1"/>
<protein>
    <recommendedName>
        <fullName evidence="1">Stress-response A/B barrel domain-containing protein</fullName>
    </recommendedName>
</protein>
<gene>
    <name evidence="2" type="ORF">Aple_009280</name>
</gene>
<evidence type="ECO:0000313" key="3">
    <source>
        <dbReference type="Proteomes" id="UP000377595"/>
    </source>
</evidence>
<dbReference type="SMART" id="SM00886">
    <property type="entry name" value="Dabb"/>
    <property type="match status" value="1"/>
</dbReference>
<evidence type="ECO:0000313" key="2">
    <source>
        <dbReference type="EMBL" id="GES18033.1"/>
    </source>
</evidence>
<dbReference type="Gene3D" id="3.30.70.100">
    <property type="match status" value="1"/>
</dbReference>
<dbReference type="InterPro" id="IPR013097">
    <property type="entry name" value="Dabb"/>
</dbReference>
<keyword evidence="3" id="KW-1185">Reference proteome</keyword>
<dbReference type="EMBL" id="BLAF01000006">
    <property type="protein sequence ID" value="GES18033.1"/>
    <property type="molecule type" value="Genomic_DNA"/>
</dbReference>
<evidence type="ECO:0000259" key="1">
    <source>
        <dbReference type="PROSITE" id="PS51502"/>
    </source>
</evidence>
<name>A0A5M3XGC1_9ACTN</name>
<comment type="caution">
    <text evidence="2">The sequence shown here is derived from an EMBL/GenBank/DDBJ whole genome shotgun (WGS) entry which is preliminary data.</text>
</comment>
<dbReference type="SUPFAM" id="SSF54909">
    <property type="entry name" value="Dimeric alpha+beta barrel"/>
    <property type="match status" value="1"/>
</dbReference>
<accession>A0A5M3XGC1</accession>
<organism evidence="2 3">
    <name type="scientific">Acrocarpospora pleiomorpha</name>
    <dbReference type="NCBI Taxonomy" id="90975"/>
    <lineage>
        <taxon>Bacteria</taxon>
        <taxon>Bacillati</taxon>
        <taxon>Actinomycetota</taxon>
        <taxon>Actinomycetes</taxon>
        <taxon>Streptosporangiales</taxon>
        <taxon>Streptosporangiaceae</taxon>
        <taxon>Acrocarpospora</taxon>
    </lineage>
</organism>
<dbReference type="PROSITE" id="PS51502">
    <property type="entry name" value="S_R_A_B_BARREL"/>
    <property type="match status" value="1"/>
</dbReference>
<reference evidence="2 3" key="1">
    <citation type="submission" date="2019-10" db="EMBL/GenBank/DDBJ databases">
        <title>Whole genome shotgun sequence of Acrocarpospora pleiomorpha NBRC 16267.</title>
        <authorList>
            <person name="Ichikawa N."/>
            <person name="Kimura A."/>
            <person name="Kitahashi Y."/>
            <person name="Komaki H."/>
            <person name="Oguchi A."/>
        </authorList>
    </citation>
    <scope>NUCLEOTIDE SEQUENCE [LARGE SCALE GENOMIC DNA]</scope>
    <source>
        <strain evidence="2 3">NBRC 16267</strain>
    </source>
</reference>
<sequence>MLEINVANADEFAGRSTDRRRVMSIIDHILERKWRIAAELPHEEVAMLIHCVTLKFRDSASAADIETFAQAVAALPGRLDFPIRTRQGRDLGERPANADYAIVTEFETLEDFNAYLVHPAHLALPREPVESMQSVQFRVKVPDA</sequence>
<dbReference type="InterPro" id="IPR011008">
    <property type="entry name" value="Dimeric_a/b-barrel"/>
</dbReference>
<dbReference type="Proteomes" id="UP000377595">
    <property type="component" value="Unassembled WGS sequence"/>
</dbReference>
<proteinExistence type="predicted"/>